<dbReference type="Proteomes" id="UP000324738">
    <property type="component" value="Unassembled WGS sequence"/>
</dbReference>
<name>A0A5B0DQ34_9HYPH</name>
<evidence type="ECO:0000259" key="2">
    <source>
        <dbReference type="Pfam" id="PF01370"/>
    </source>
</evidence>
<dbReference type="PANTHER" id="PTHR43574">
    <property type="entry name" value="EPIMERASE-RELATED"/>
    <property type="match status" value="1"/>
</dbReference>
<accession>A0A5B0DQ34</accession>
<dbReference type="CDD" id="cd05266">
    <property type="entry name" value="SDR_a4"/>
    <property type="match status" value="1"/>
</dbReference>
<dbReference type="InterPro" id="IPR036291">
    <property type="entry name" value="NAD(P)-bd_dom_sf"/>
</dbReference>
<comment type="caution">
    <text evidence="3">The sequence shown here is derived from an EMBL/GenBank/DDBJ whole genome shotgun (WGS) entry which is preliminary data.</text>
</comment>
<evidence type="ECO:0000313" key="4">
    <source>
        <dbReference type="Proteomes" id="UP000324738"/>
    </source>
</evidence>
<gene>
    <name evidence="3" type="ORF">FPY71_17475</name>
</gene>
<dbReference type="InterPro" id="IPR001509">
    <property type="entry name" value="Epimerase_deHydtase"/>
</dbReference>
<feature type="domain" description="NAD-dependent epimerase/dehydratase" evidence="2">
    <location>
        <begin position="123"/>
        <end position="232"/>
    </location>
</feature>
<evidence type="ECO:0000256" key="1">
    <source>
        <dbReference type="ARBA" id="ARBA00023027"/>
    </source>
</evidence>
<keyword evidence="1" id="KW-0520">NAD</keyword>
<dbReference type="OrthoDB" id="9808276at2"/>
<sequence length="314" mass="34656">MTIPTDAANDDVRKPAVVNGSDSLFIFGCGYSARRFADGLPADMIGGVTTRSDEKAAAFAAHGFKPFIFDGTSNGQGIDAALYRTTHLLISIAPGGEDAGDAVLHWYKNEIVHSAPALRWIGYLSTVGVYGDHAGQWVDEDSEPQPVSRRSQQRVVAERKWQEAAKERGVPLAILRLSGIYGPGRNAFTNLMEGKARRLIKPGQIFNRIHVDDIAGVLHLLMREDKGGIFNVTDSEPAPPQDVVTYASEMADIIPPPEQDFETAELSPMARSFYGESKRVSNRRVRELGYKFRYPTYREGLRSLFEAGETQKRP</sequence>
<organism evidence="3 4">
    <name type="scientific">Aureimonas fodinaquatilis</name>
    <dbReference type="NCBI Taxonomy" id="2565783"/>
    <lineage>
        <taxon>Bacteria</taxon>
        <taxon>Pseudomonadati</taxon>
        <taxon>Pseudomonadota</taxon>
        <taxon>Alphaproteobacteria</taxon>
        <taxon>Hyphomicrobiales</taxon>
        <taxon>Aurantimonadaceae</taxon>
        <taxon>Aureimonas</taxon>
    </lineage>
</organism>
<reference evidence="3 4" key="1">
    <citation type="submission" date="2019-08" db="EMBL/GenBank/DDBJ databases">
        <title>Aureimonas fodiniaquatilis sp. nov., isolated from a coal mine wastewater.</title>
        <authorList>
            <person name="Kim W."/>
        </authorList>
    </citation>
    <scope>NUCLEOTIDE SEQUENCE [LARGE SCALE GENOMIC DNA]</scope>
    <source>
        <strain evidence="3 4">CAU 1482</strain>
    </source>
</reference>
<dbReference type="SUPFAM" id="SSF51735">
    <property type="entry name" value="NAD(P)-binding Rossmann-fold domains"/>
    <property type="match status" value="1"/>
</dbReference>
<evidence type="ECO:0000313" key="3">
    <source>
        <dbReference type="EMBL" id="KAA0968122.1"/>
    </source>
</evidence>
<protein>
    <submittedName>
        <fullName evidence="3">SDR family oxidoreductase</fullName>
    </submittedName>
</protein>
<dbReference type="Gene3D" id="3.40.50.720">
    <property type="entry name" value="NAD(P)-binding Rossmann-like Domain"/>
    <property type="match status" value="1"/>
</dbReference>
<keyword evidence="4" id="KW-1185">Reference proteome</keyword>
<dbReference type="AlphaFoldDB" id="A0A5B0DQ34"/>
<proteinExistence type="predicted"/>
<dbReference type="Pfam" id="PF01370">
    <property type="entry name" value="Epimerase"/>
    <property type="match status" value="1"/>
</dbReference>
<dbReference type="EMBL" id="VTWH01000006">
    <property type="protein sequence ID" value="KAA0968122.1"/>
    <property type="molecule type" value="Genomic_DNA"/>
</dbReference>